<reference evidence="8 9" key="1">
    <citation type="submission" date="2010-08" db="EMBL/GenBank/DDBJ databases">
        <authorList>
            <consortium name="US DOE Joint Genome Institute (JGI-PGF)"/>
            <person name="Lucas S."/>
            <person name="Copeland A."/>
            <person name="Lapidus A."/>
            <person name="Cheng J.-F."/>
            <person name="Bruce D."/>
            <person name="Goodwin L."/>
            <person name="Pitluck S."/>
            <person name="Land M.L."/>
            <person name="Hauser L."/>
            <person name="Chang Y.-J."/>
            <person name="Anderson I.J."/>
            <person name="Johnson E."/>
            <person name="Mulhopadhyay B."/>
            <person name="Kyrpides N."/>
            <person name="Woyke T.J."/>
        </authorList>
    </citation>
    <scope>NUCLEOTIDE SEQUENCE [LARGE SCALE GENOMIC DNA]</scope>
    <source>
        <strain evidence="8 9">6</strain>
    </source>
</reference>
<evidence type="ECO:0000259" key="7">
    <source>
        <dbReference type="PROSITE" id="PS50109"/>
    </source>
</evidence>
<dbReference type="InterPro" id="IPR036097">
    <property type="entry name" value="HisK_dim/P_sf"/>
</dbReference>
<dbReference type="InterPro" id="IPR003594">
    <property type="entry name" value="HATPase_dom"/>
</dbReference>
<dbReference type="AlphaFoldDB" id="I5AX71"/>
<dbReference type="Pfam" id="PF02518">
    <property type="entry name" value="HATPase_c"/>
    <property type="match status" value="1"/>
</dbReference>
<evidence type="ECO:0000313" key="8">
    <source>
        <dbReference type="EMBL" id="EIM58394.1"/>
    </source>
</evidence>
<dbReference type="InterPro" id="IPR004358">
    <property type="entry name" value="Sig_transdc_His_kin-like_C"/>
</dbReference>
<dbReference type="PROSITE" id="PS50109">
    <property type="entry name" value="HIS_KIN"/>
    <property type="match status" value="1"/>
</dbReference>
<dbReference type="Pfam" id="PF00512">
    <property type="entry name" value="HisKA"/>
    <property type="match status" value="1"/>
</dbReference>
<keyword evidence="5 8" id="KW-0418">Kinase</keyword>
<dbReference type="PANTHER" id="PTHR43711">
    <property type="entry name" value="TWO-COMPONENT HISTIDINE KINASE"/>
    <property type="match status" value="1"/>
</dbReference>
<dbReference type="HOGENOM" id="CLU_000445_89_3_9"/>
<evidence type="ECO:0000313" key="9">
    <source>
        <dbReference type="Proteomes" id="UP000005753"/>
    </source>
</evidence>
<dbReference type="CDD" id="cd00082">
    <property type="entry name" value="HisKA"/>
    <property type="match status" value="1"/>
</dbReference>
<dbReference type="PANTHER" id="PTHR43711:SF26">
    <property type="entry name" value="SENSOR HISTIDINE KINASE RCSC"/>
    <property type="match status" value="1"/>
</dbReference>
<protein>
    <recommendedName>
        <fullName evidence="2">histidine kinase</fullName>
        <ecNumber evidence="2">2.7.13.3</ecNumber>
    </recommendedName>
</protein>
<dbReference type="PRINTS" id="PR00344">
    <property type="entry name" value="BCTRLSENSOR"/>
</dbReference>
<feature type="domain" description="Histidine kinase" evidence="7">
    <location>
        <begin position="68"/>
        <end position="278"/>
    </location>
</feature>
<name>I5AX71_EUBC6</name>
<accession>I5AX71</accession>
<comment type="catalytic activity">
    <reaction evidence="1">
        <text>ATP + protein L-histidine = ADP + protein N-phospho-L-histidine.</text>
        <dbReference type="EC" id="2.7.13.3"/>
    </reaction>
</comment>
<dbReference type="OrthoDB" id="9773956at2"/>
<dbReference type="InterPro" id="IPR050736">
    <property type="entry name" value="Sensor_HK_Regulatory"/>
</dbReference>
<dbReference type="SUPFAM" id="SSF55874">
    <property type="entry name" value="ATPase domain of HSP90 chaperone/DNA topoisomerase II/histidine kinase"/>
    <property type="match status" value="1"/>
</dbReference>
<evidence type="ECO:0000256" key="5">
    <source>
        <dbReference type="ARBA" id="ARBA00022777"/>
    </source>
</evidence>
<evidence type="ECO:0000256" key="4">
    <source>
        <dbReference type="ARBA" id="ARBA00022679"/>
    </source>
</evidence>
<keyword evidence="6" id="KW-0902">Two-component regulatory system</keyword>
<evidence type="ECO:0000256" key="1">
    <source>
        <dbReference type="ARBA" id="ARBA00000085"/>
    </source>
</evidence>
<dbReference type="eggNOG" id="COG2205">
    <property type="taxonomic scope" value="Bacteria"/>
</dbReference>
<dbReference type="SMART" id="SM00387">
    <property type="entry name" value="HATPase_c"/>
    <property type="match status" value="1"/>
</dbReference>
<dbReference type="InterPro" id="IPR005467">
    <property type="entry name" value="His_kinase_dom"/>
</dbReference>
<evidence type="ECO:0000256" key="6">
    <source>
        <dbReference type="ARBA" id="ARBA00023012"/>
    </source>
</evidence>
<dbReference type="CDD" id="cd00075">
    <property type="entry name" value="HATPase"/>
    <property type="match status" value="1"/>
</dbReference>
<evidence type="ECO:0000256" key="2">
    <source>
        <dbReference type="ARBA" id="ARBA00012438"/>
    </source>
</evidence>
<dbReference type="SUPFAM" id="SSF47384">
    <property type="entry name" value="Homodimeric domain of signal transducing histidine kinase"/>
    <property type="match status" value="1"/>
</dbReference>
<dbReference type="GO" id="GO:0000155">
    <property type="term" value="F:phosphorelay sensor kinase activity"/>
    <property type="evidence" value="ECO:0007669"/>
    <property type="project" value="InterPro"/>
</dbReference>
<organism evidence="8 9">
    <name type="scientific">Eubacterium cellulosolvens (strain ATCC 43171 / JCM 9499 / 6)</name>
    <name type="common">Cillobacterium cellulosolvens</name>
    <dbReference type="NCBI Taxonomy" id="633697"/>
    <lineage>
        <taxon>Bacteria</taxon>
        <taxon>Bacillati</taxon>
        <taxon>Bacillota</taxon>
        <taxon>Clostridia</taxon>
        <taxon>Eubacteriales</taxon>
        <taxon>Eubacteriaceae</taxon>
        <taxon>Eubacterium</taxon>
    </lineage>
</organism>
<dbReference type="EMBL" id="CM001487">
    <property type="protein sequence ID" value="EIM58394.1"/>
    <property type="molecule type" value="Genomic_DNA"/>
</dbReference>
<reference evidence="8 9" key="2">
    <citation type="submission" date="2012-02" db="EMBL/GenBank/DDBJ databases">
        <title>Improved High-Quality Draft sequence of Eubacterium cellulosolvens 6.</title>
        <authorList>
            <consortium name="US DOE Joint Genome Institute"/>
            <person name="Lucas S."/>
            <person name="Han J."/>
            <person name="Lapidus A."/>
            <person name="Cheng J.-F."/>
            <person name="Goodwin L."/>
            <person name="Pitluck S."/>
            <person name="Peters L."/>
            <person name="Mikhailova N."/>
            <person name="Gu W."/>
            <person name="Detter J.C."/>
            <person name="Han C."/>
            <person name="Tapia R."/>
            <person name="Land M."/>
            <person name="Hauser L."/>
            <person name="Kyrpides N."/>
            <person name="Ivanova N."/>
            <person name="Pagani I."/>
            <person name="Johnson E."/>
            <person name="Mukhopadhyay B."/>
            <person name="Anderson I."/>
            <person name="Woyke T."/>
        </authorList>
    </citation>
    <scope>NUCLEOTIDE SEQUENCE [LARGE SCALE GENOMIC DNA]</scope>
    <source>
        <strain evidence="8 9">6</strain>
    </source>
</reference>
<keyword evidence="4" id="KW-0808">Transferase</keyword>
<dbReference type="InterPro" id="IPR036890">
    <property type="entry name" value="HATPase_C_sf"/>
</dbReference>
<dbReference type="STRING" id="633697.EubceDRAFT1_2689"/>
<dbReference type="InterPro" id="IPR003661">
    <property type="entry name" value="HisK_dim/P_dom"/>
</dbReference>
<dbReference type="Proteomes" id="UP000005753">
    <property type="component" value="Chromosome"/>
</dbReference>
<dbReference type="Gene3D" id="3.30.565.10">
    <property type="entry name" value="Histidine kinase-like ATPase, C-terminal domain"/>
    <property type="match status" value="1"/>
</dbReference>
<evidence type="ECO:0000256" key="3">
    <source>
        <dbReference type="ARBA" id="ARBA00022553"/>
    </source>
</evidence>
<dbReference type="EC" id="2.7.13.3" evidence="2"/>
<sequence>MMFSEKKVIERLDKMLDDGMNGTFEESEYDETALSKLESKWLRFLTSSKLSYQKTLDEKEKLAELISDISHQTKTPLANILLYTQLLEEKNLDEECCTLVEEISCQSKKLDFLVQSLVKTSRLETGTFQMTALPGNLDTMIAAAIEQILPYAESKGIRVIYEPASQNAVFDSKWTQEALFNILDNAVKYSPENSEVTVKVEPYEMFSCILVSDNGIGIADDEKTAVFGRFYRGRNVKDRKGVGIGLYLARQIIEEQGGYITVESAIPKGLVFRIYLPR</sequence>
<dbReference type="SMART" id="SM00388">
    <property type="entry name" value="HisKA"/>
    <property type="match status" value="1"/>
</dbReference>
<keyword evidence="3" id="KW-0597">Phosphoprotein</keyword>
<gene>
    <name evidence="8" type="ORF">EubceDRAFT1_2689</name>
</gene>
<dbReference type="Gene3D" id="1.10.287.130">
    <property type="match status" value="1"/>
</dbReference>
<keyword evidence="9" id="KW-1185">Reference proteome</keyword>
<proteinExistence type="predicted"/>